<gene>
    <name evidence="2" type="ORF">SAMN05660199_02533</name>
</gene>
<sequence>MKRPLRPAALVLAGTALIACTYGLVRYAYGLAAPDAQRDLGLSTGAVGAVSGATSVAYCVAAGLAFVACERWPRTVVAGAGTVAAVGALGVWTAGSAAVFSVAVVLGSAGAGAASPGLVVLVRRAVPGPGQDGAQALVNAGTGPGLVAAALLALLLGDRWQTAWWVAATATAAVTVAVLVLAPHGAGTRGTAVPVDAGRRWLAPLSAAFLLGAGSAAVWTHGRTVLQAAGLAEATAVWVWLALGVGATGAAVVAPRWLRAGLRRARAAALGLTAAGVVGLAVPPVGPVPFLAAAAFGLGFTVGTTVLIAWAGQVSCTPGPAVSAFFVALLLGQAVGAPLSSAVLGAGVLPAFGLAAAVTLVGVLPPAPVGR</sequence>
<feature type="transmembrane region" description="Helical" evidence="1">
    <location>
        <begin position="162"/>
        <end position="181"/>
    </location>
</feature>
<organism evidence="2 3">
    <name type="scientific">Klenkia soli</name>
    <dbReference type="NCBI Taxonomy" id="1052260"/>
    <lineage>
        <taxon>Bacteria</taxon>
        <taxon>Bacillati</taxon>
        <taxon>Actinomycetota</taxon>
        <taxon>Actinomycetes</taxon>
        <taxon>Geodermatophilales</taxon>
        <taxon>Geodermatophilaceae</taxon>
        <taxon>Klenkia</taxon>
    </lineage>
</organism>
<dbReference type="SUPFAM" id="SSF103473">
    <property type="entry name" value="MFS general substrate transporter"/>
    <property type="match status" value="1"/>
</dbReference>
<dbReference type="Proteomes" id="UP000199088">
    <property type="component" value="Unassembled WGS sequence"/>
</dbReference>
<feature type="transmembrane region" description="Helical" evidence="1">
    <location>
        <begin position="342"/>
        <end position="364"/>
    </location>
</feature>
<feature type="transmembrane region" description="Helical" evidence="1">
    <location>
        <begin position="134"/>
        <end position="156"/>
    </location>
</feature>
<keyword evidence="1" id="KW-0812">Transmembrane</keyword>
<keyword evidence="1" id="KW-1133">Transmembrane helix</keyword>
<dbReference type="PROSITE" id="PS51257">
    <property type="entry name" value="PROKAR_LIPOPROTEIN"/>
    <property type="match status" value="1"/>
</dbReference>
<feature type="transmembrane region" description="Helical" evidence="1">
    <location>
        <begin position="100"/>
        <end position="122"/>
    </location>
</feature>
<feature type="transmembrane region" description="Helical" evidence="1">
    <location>
        <begin position="288"/>
        <end position="311"/>
    </location>
</feature>
<feature type="transmembrane region" description="Helical" evidence="1">
    <location>
        <begin position="47"/>
        <end position="69"/>
    </location>
</feature>
<feature type="transmembrane region" description="Helical" evidence="1">
    <location>
        <begin position="239"/>
        <end position="258"/>
    </location>
</feature>
<dbReference type="Gene3D" id="1.20.1250.20">
    <property type="entry name" value="MFS general substrate transporter like domains"/>
    <property type="match status" value="1"/>
</dbReference>
<name>A0A1H0M5Z5_9ACTN</name>
<feature type="transmembrane region" description="Helical" evidence="1">
    <location>
        <begin position="201"/>
        <end position="219"/>
    </location>
</feature>
<dbReference type="OrthoDB" id="2957247at2"/>
<dbReference type="InterPro" id="IPR011701">
    <property type="entry name" value="MFS"/>
</dbReference>
<dbReference type="GO" id="GO:0022857">
    <property type="term" value="F:transmembrane transporter activity"/>
    <property type="evidence" value="ECO:0007669"/>
    <property type="project" value="InterPro"/>
</dbReference>
<keyword evidence="3" id="KW-1185">Reference proteome</keyword>
<feature type="transmembrane region" description="Helical" evidence="1">
    <location>
        <begin position="265"/>
        <end position="282"/>
    </location>
</feature>
<dbReference type="AlphaFoldDB" id="A0A1H0M5Z5"/>
<accession>A0A1H0M5Z5</accession>
<feature type="transmembrane region" description="Helical" evidence="1">
    <location>
        <begin position="318"/>
        <end position="336"/>
    </location>
</feature>
<evidence type="ECO:0000313" key="3">
    <source>
        <dbReference type="Proteomes" id="UP000199088"/>
    </source>
</evidence>
<evidence type="ECO:0000313" key="2">
    <source>
        <dbReference type="EMBL" id="SDO75879.1"/>
    </source>
</evidence>
<dbReference type="Pfam" id="PF07690">
    <property type="entry name" value="MFS_1"/>
    <property type="match status" value="1"/>
</dbReference>
<dbReference type="EMBL" id="FNIR01000007">
    <property type="protein sequence ID" value="SDO75879.1"/>
    <property type="molecule type" value="Genomic_DNA"/>
</dbReference>
<dbReference type="RefSeq" id="WP_091245464.1">
    <property type="nucleotide sequence ID" value="NZ_FNIR01000007.1"/>
</dbReference>
<evidence type="ECO:0000256" key="1">
    <source>
        <dbReference type="SAM" id="Phobius"/>
    </source>
</evidence>
<reference evidence="3" key="1">
    <citation type="submission" date="2016-10" db="EMBL/GenBank/DDBJ databases">
        <authorList>
            <person name="Varghese N."/>
            <person name="Submissions S."/>
        </authorList>
    </citation>
    <scope>NUCLEOTIDE SEQUENCE [LARGE SCALE GENOMIC DNA]</scope>
    <source>
        <strain evidence="3">DSM 45843</strain>
    </source>
</reference>
<dbReference type="InterPro" id="IPR036259">
    <property type="entry name" value="MFS_trans_sf"/>
</dbReference>
<feature type="transmembrane region" description="Helical" evidence="1">
    <location>
        <begin position="76"/>
        <end position="94"/>
    </location>
</feature>
<dbReference type="STRING" id="1052260.SAMN05660199_02533"/>
<keyword evidence="1" id="KW-0472">Membrane</keyword>
<protein>
    <submittedName>
        <fullName evidence="2">Predicted arabinose efflux permease, MFS family</fullName>
    </submittedName>
</protein>
<proteinExistence type="predicted"/>